<protein>
    <submittedName>
        <fullName evidence="1">Uncharacterized protein</fullName>
    </submittedName>
</protein>
<comment type="caution">
    <text evidence="1">The sequence shown here is derived from an EMBL/GenBank/DDBJ whole genome shotgun (WGS) entry which is preliminary data.</text>
</comment>
<reference evidence="1" key="1">
    <citation type="journal article" date="2020" name="mSystems">
        <title>Genome- and Community-Level Interaction Insights into Carbon Utilization and Element Cycling Functions of Hydrothermarchaeota in Hydrothermal Sediment.</title>
        <authorList>
            <person name="Zhou Z."/>
            <person name="Liu Y."/>
            <person name="Xu W."/>
            <person name="Pan J."/>
            <person name="Luo Z.H."/>
            <person name="Li M."/>
        </authorList>
    </citation>
    <scope>NUCLEOTIDE SEQUENCE [LARGE SCALE GENOMIC DNA]</scope>
    <source>
        <strain evidence="1">SpSt-1259</strain>
    </source>
</reference>
<sequence>MYGARFRAKEKYIKKQLVEELLKLKRNELEEIVEWLWEEFGIKTKPNMEAIRKAIVENDEVTSRELAIEVLRSGGYVNEELWFTPDEGNMRDNK</sequence>
<evidence type="ECO:0000313" key="1">
    <source>
        <dbReference type="EMBL" id="HEU98201.1"/>
    </source>
</evidence>
<dbReference type="EMBL" id="DSFE01000106">
    <property type="protein sequence ID" value="HEU98201.1"/>
    <property type="molecule type" value="Genomic_DNA"/>
</dbReference>
<gene>
    <name evidence="1" type="ORF">ENO36_05055</name>
</gene>
<proteinExistence type="predicted"/>
<accession>A0A7C2Z4P6</accession>
<dbReference type="Proteomes" id="UP000885664">
    <property type="component" value="Unassembled WGS sequence"/>
</dbReference>
<name>A0A7C2Z4P6_9CREN</name>
<dbReference type="AlphaFoldDB" id="A0A7C2Z4P6"/>
<organism evidence="1">
    <name type="scientific">Fervidicoccus fontis</name>
    <dbReference type="NCBI Taxonomy" id="683846"/>
    <lineage>
        <taxon>Archaea</taxon>
        <taxon>Thermoproteota</taxon>
        <taxon>Thermoprotei</taxon>
        <taxon>Fervidicoccales</taxon>
        <taxon>Fervidicoccaceae</taxon>
        <taxon>Fervidicoccus</taxon>
    </lineage>
</organism>